<comment type="caution">
    <text evidence="1">Lacks conserved residue(s) required for the propagation of feature annotation.</text>
</comment>
<feature type="domain" description="EGF-like" evidence="3">
    <location>
        <begin position="444"/>
        <end position="484"/>
    </location>
</feature>
<dbReference type="PANTHER" id="PTHR24033:SF151">
    <property type="entry name" value="NOTCH 2"/>
    <property type="match status" value="1"/>
</dbReference>
<evidence type="ECO:0000313" key="5">
    <source>
        <dbReference type="Proteomes" id="UP000663881"/>
    </source>
</evidence>
<keyword evidence="1" id="KW-0245">EGF-like domain</keyword>
<feature type="domain" description="EGF-like" evidence="3">
    <location>
        <begin position="165"/>
        <end position="205"/>
    </location>
</feature>
<evidence type="ECO:0000313" key="4">
    <source>
        <dbReference type="EMBL" id="CAF3818188.1"/>
    </source>
</evidence>
<dbReference type="InterPro" id="IPR000742">
    <property type="entry name" value="EGF"/>
</dbReference>
<dbReference type="EMBL" id="CAJOAY010001258">
    <property type="protein sequence ID" value="CAF3818188.1"/>
    <property type="molecule type" value="Genomic_DNA"/>
</dbReference>
<dbReference type="PROSITE" id="PS00022">
    <property type="entry name" value="EGF_1"/>
    <property type="match status" value="5"/>
</dbReference>
<evidence type="ECO:0000259" key="3">
    <source>
        <dbReference type="PROSITE" id="PS50026"/>
    </source>
</evidence>
<comment type="caution">
    <text evidence="4">The sequence shown here is derived from an EMBL/GenBank/DDBJ whole genome shotgun (WGS) entry which is preliminary data.</text>
</comment>
<evidence type="ECO:0000256" key="1">
    <source>
        <dbReference type="PROSITE-ProRule" id="PRU00076"/>
    </source>
</evidence>
<dbReference type="PANTHER" id="PTHR24033">
    <property type="entry name" value="EGF-LIKE DOMAIN-CONTAINING PROTEIN"/>
    <property type="match status" value="1"/>
</dbReference>
<keyword evidence="2" id="KW-0732">Signal</keyword>
<sequence length="539" mass="58077">MKIHIIIMIVICLIFSYASAQACNANPCQLGGYYSETNGYRCFDLGGGSALCTCPGSSYEINQPCRLCNRPNPANNVCRSNKGQPFYCLENNDCGTSYACLCMDTTTGNAVLTTDADCDTTVTLTCSSTTSPSGPSPCLNGGTFIGGICHCTLGTWGDYCELNGTLGFCSARYCSNGGFCRENIINTTVFVYCQCQPGYRGTKCESNYFTCSTVGNFSDTDMHEQGKYFECKMIAGVLRIERKSCPKGLRFNQVSNVSCNNNPCQIGGYFSDTNGYRCIDLGSSALCTCPGSPYEFNQPCRLCDRPNPANNACRGNSGKPFFCLENNDCGTSYSCLCMDANGENPVQTTDADCNTAVPLTCSPITNPTGPSPCLNGGVSTGGICHCPSGYGGAICQDKNDYNLCEKVRCKNNGVCATQNPNGPYEAVCLCRYGTWGEYCELTGTLGFCSGSLCSNGGACRENVISSTRHAYCQCAPGYKGTKCETNYFTCYTTGTFLDADMHEQGKYFECKMISSVLRIERKSCPKGLRYNASAKLCMY</sequence>
<dbReference type="PROSITE" id="PS50026">
    <property type="entry name" value="EGF_3"/>
    <property type="match status" value="3"/>
</dbReference>
<gene>
    <name evidence="4" type="ORF">OKA104_LOCUS19499</name>
</gene>
<dbReference type="Gene3D" id="2.10.25.10">
    <property type="entry name" value="Laminin"/>
    <property type="match status" value="3"/>
</dbReference>
<dbReference type="SUPFAM" id="SSF57196">
    <property type="entry name" value="EGF/Laminin"/>
    <property type="match status" value="3"/>
</dbReference>
<evidence type="ECO:0000256" key="2">
    <source>
        <dbReference type="SAM" id="SignalP"/>
    </source>
</evidence>
<dbReference type="InterPro" id="IPR051830">
    <property type="entry name" value="NOTCH_homolog"/>
</dbReference>
<accession>A0A819CFI6</accession>
<reference evidence="4" key="1">
    <citation type="submission" date="2021-02" db="EMBL/GenBank/DDBJ databases">
        <authorList>
            <person name="Nowell W R."/>
        </authorList>
    </citation>
    <scope>NUCLEOTIDE SEQUENCE</scope>
</reference>
<dbReference type="PROSITE" id="PS51257">
    <property type="entry name" value="PROKAR_LIPOPROTEIN"/>
    <property type="match status" value="1"/>
</dbReference>
<feature type="disulfide bond" evidence="1">
    <location>
        <begin position="195"/>
        <end position="204"/>
    </location>
</feature>
<keyword evidence="1" id="KW-1015">Disulfide bond</keyword>
<feature type="disulfide bond" evidence="1">
    <location>
        <begin position="430"/>
        <end position="439"/>
    </location>
</feature>
<dbReference type="PROSITE" id="PS01186">
    <property type="entry name" value="EGF_2"/>
    <property type="match status" value="3"/>
</dbReference>
<dbReference type="SMART" id="SM00181">
    <property type="entry name" value="EGF"/>
    <property type="match status" value="6"/>
</dbReference>
<feature type="domain" description="EGF-like" evidence="3">
    <location>
        <begin position="400"/>
        <end position="440"/>
    </location>
</feature>
<dbReference type="Proteomes" id="UP000663881">
    <property type="component" value="Unassembled WGS sequence"/>
</dbReference>
<organism evidence="4 5">
    <name type="scientific">Adineta steineri</name>
    <dbReference type="NCBI Taxonomy" id="433720"/>
    <lineage>
        <taxon>Eukaryota</taxon>
        <taxon>Metazoa</taxon>
        <taxon>Spiralia</taxon>
        <taxon>Gnathifera</taxon>
        <taxon>Rotifera</taxon>
        <taxon>Eurotatoria</taxon>
        <taxon>Bdelloidea</taxon>
        <taxon>Adinetida</taxon>
        <taxon>Adinetidae</taxon>
        <taxon>Adineta</taxon>
    </lineage>
</organism>
<proteinExistence type="predicted"/>
<feature type="disulfide bond" evidence="1">
    <location>
        <begin position="474"/>
        <end position="483"/>
    </location>
</feature>
<dbReference type="AlphaFoldDB" id="A0A819CFI6"/>
<name>A0A819CFI6_9BILA</name>
<feature type="chain" id="PRO_5032869746" description="EGF-like domain-containing protein" evidence="2">
    <location>
        <begin position="21"/>
        <end position="539"/>
    </location>
</feature>
<feature type="signal peptide" evidence="2">
    <location>
        <begin position="1"/>
        <end position="20"/>
    </location>
</feature>
<protein>
    <recommendedName>
        <fullName evidence="3">EGF-like domain-containing protein</fullName>
    </recommendedName>
</protein>